<reference evidence="2 3" key="1">
    <citation type="submission" date="2019-01" db="EMBL/GenBank/DDBJ databases">
        <authorList>
            <person name="Brito A."/>
        </authorList>
    </citation>
    <scope>NUCLEOTIDE SEQUENCE [LARGE SCALE GENOMIC DNA]</scope>
    <source>
        <strain evidence="2">1</strain>
    </source>
</reference>
<dbReference type="RefSeq" id="WP_144875846.1">
    <property type="nucleotide sequence ID" value="NZ_LR214335.1"/>
</dbReference>
<dbReference type="EMBL" id="CAACVJ010000559">
    <property type="protein sequence ID" value="VEP17439.1"/>
    <property type="molecule type" value="Genomic_DNA"/>
</dbReference>
<evidence type="ECO:0000313" key="2">
    <source>
        <dbReference type="EMBL" id="VEP17439.1"/>
    </source>
</evidence>
<accession>A0A563W158</accession>
<evidence type="ECO:0000256" key="1">
    <source>
        <dbReference type="SAM" id="Coils"/>
    </source>
</evidence>
<name>A0A563W158_9CYAN</name>
<dbReference type="OrthoDB" id="493005at2"/>
<feature type="coiled-coil region" evidence="1">
    <location>
        <begin position="33"/>
        <end position="74"/>
    </location>
</feature>
<keyword evidence="3" id="KW-1185">Reference proteome</keyword>
<protein>
    <submittedName>
        <fullName evidence="2">Uncharacterized protein</fullName>
    </submittedName>
</protein>
<dbReference type="Proteomes" id="UP000320055">
    <property type="component" value="Unassembled WGS sequence"/>
</dbReference>
<sequence>MNNYSSSPERLASWFWESRNDWKQKALKKQKELRKAGIKIRDLQKSREEWKAKTKECRAKIKELEEKNQLLQKKGKS</sequence>
<organism evidence="2 3">
    <name type="scientific">Hyella patelloides LEGE 07179</name>
    <dbReference type="NCBI Taxonomy" id="945734"/>
    <lineage>
        <taxon>Bacteria</taxon>
        <taxon>Bacillati</taxon>
        <taxon>Cyanobacteriota</taxon>
        <taxon>Cyanophyceae</taxon>
        <taxon>Pleurocapsales</taxon>
        <taxon>Hyellaceae</taxon>
        <taxon>Hyella</taxon>
    </lineage>
</organism>
<proteinExistence type="predicted"/>
<keyword evidence="1" id="KW-0175">Coiled coil</keyword>
<evidence type="ECO:0000313" key="3">
    <source>
        <dbReference type="Proteomes" id="UP000320055"/>
    </source>
</evidence>
<gene>
    <name evidence="2" type="ORF">H1P_6010001</name>
</gene>
<dbReference type="AlphaFoldDB" id="A0A563W158"/>